<dbReference type="RefSeq" id="WP_379598999.1">
    <property type="nucleotide sequence ID" value="NZ_JBHRTN010000020.1"/>
</dbReference>
<gene>
    <name evidence="1" type="ORF">ACFOD4_19025</name>
</gene>
<comment type="caution">
    <text evidence="1">The sequence shown here is derived from an EMBL/GenBank/DDBJ whole genome shotgun (WGS) entry which is preliminary data.</text>
</comment>
<sequence>MFCVSESDAAAIRAAFQKGGELSAAVELRQRFVGITSNADARRFVRTILGWTLSGSAEPDPTVQPSAK</sequence>
<proteinExistence type="predicted"/>
<evidence type="ECO:0000313" key="1">
    <source>
        <dbReference type="EMBL" id="MFC3127166.1"/>
    </source>
</evidence>
<reference evidence="2" key="1">
    <citation type="journal article" date="2019" name="Int. J. Syst. Evol. Microbiol.">
        <title>The Global Catalogue of Microorganisms (GCM) 10K type strain sequencing project: providing services to taxonomists for standard genome sequencing and annotation.</title>
        <authorList>
            <consortium name="The Broad Institute Genomics Platform"/>
            <consortium name="The Broad Institute Genome Sequencing Center for Infectious Disease"/>
            <person name="Wu L."/>
            <person name="Ma J."/>
        </authorList>
    </citation>
    <scope>NUCLEOTIDE SEQUENCE [LARGE SCALE GENOMIC DNA]</scope>
    <source>
        <strain evidence="2">KCTC 52094</strain>
    </source>
</reference>
<keyword evidence="2" id="KW-1185">Reference proteome</keyword>
<evidence type="ECO:0000313" key="2">
    <source>
        <dbReference type="Proteomes" id="UP001595593"/>
    </source>
</evidence>
<protein>
    <submittedName>
        <fullName evidence="1">Uncharacterized protein</fullName>
    </submittedName>
</protein>
<dbReference type="Proteomes" id="UP001595593">
    <property type="component" value="Unassembled WGS sequence"/>
</dbReference>
<organism evidence="1 2">
    <name type="scientific">Teichococcus globiformis</name>
    <dbReference type="NCBI Taxonomy" id="2307229"/>
    <lineage>
        <taxon>Bacteria</taxon>
        <taxon>Pseudomonadati</taxon>
        <taxon>Pseudomonadota</taxon>
        <taxon>Alphaproteobacteria</taxon>
        <taxon>Acetobacterales</taxon>
        <taxon>Roseomonadaceae</taxon>
        <taxon>Roseomonas</taxon>
    </lineage>
</organism>
<accession>A0ABV7G966</accession>
<dbReference type="EMBL" id="JBHRTN010000020">
    <property type="protein sequence ID" value="MFC3127166.1"/>
    <property type="molecule type" value="Genomic_DNA"/>
</dbReference>
<name>A0ABV7G966_9PROT</name>